<dbReference type="InterPro" id="IPR017853">
    <property type="entry name" value="GH"/>
</dbReference>
<protein>
    <recommendedName>
        <fullName evidence="8">Glucan endo-1,3-beta-D-glucosidase</fullName>
    </recommendedName>
</protein>
<proteinExistence type="inferred from homology"/>
<dbReference type="InterPro" id="IPR000490">
    <property type="entry name" value="Glyco_hydro_17"/>
</dbReference>
<dbReference type="EMBL" id="JACMSC010000009">
    <property type="protein sequence ID" value="KAG6507823.1"/>
    <property type="molecule type" value="Genomic_DNA"/>
</dbReference>
<dbReference type="InterPro" id="IPR044965">
    <property type="entry name" value="Glyco_hydro_17_plant"/>
</dbReference>
<reference evidence="6 7" key="1">
    <citation type="submission" date="2020-08" db="EMBL/GenBank/DDBJ databases">
        <title>Plant Genome Project.</title>
        <authorList>
            <person name="Zhang R.-G."/>
        </authorList>
    </citation>
    <scope>NUCLEOTIDE SEQUENCE [LARGE SCALE GENOMIC DNA]</scope>
    <source>
        <tissue evidence="6">Rhizome</tissue>
    </source>
</reference>
<keyword evidence="2 5" id="KW-0378">Hydrolase</keyword>
<comment type="similarity">
    <text evidence="1 4">Belongs to the glycosyl hydrolase 17 family.</text>
</comment>
<dbReference type="PROSITE" id="PS00587">
    <property type="entry name" value="GLYCOSYL_HYDROL_F17"/>
    <property type="match status" value="1"/>
</dbReference>
<name>A0A8J5GWN4_ZINOF</name>
<dbReference type="Pfam" id="PF00332">
    <property type="entry name" value="Glyco_hydro_17"/>
    <property type="match status" value="1"/>
</dbReference>
<dbReference type="SUPFAM" id="SSF51445">
    <property type="entry name" value="(Trans)glycosidases"/>
    <property type="match status" value="1"/>
</dbReference>
<dbReference type="PANTHER" id="PTHR32227">
    <property type="entry name" value="GLUCAN ENDO-1,3-BETA-GLUCOSIDASE BG1-RELATED-RELATED"/>
    <property type="match status" value="1"/>
</dbReference>
<evidence type="ECO:0000256" key="4">
    <source>
        <dbReference type="RuleBase" id="RU004335"/>
    </source>
</evidence>
<dbReference type="Gene3D" id="3.20.20.80">
    <property type="entry name" value="Glycosidases"/>
    <property type="match status" value="1"/>
</dbReference>
<evidence type="ECO:0000256" key="1">
    <source>
        <dbReference type="ARBA" id="ARBA00008773"/>
    </source>
</evidence>
<evidence type="ECO:0000256" key="3">
    <source>
        <dbReference type="ARBA" id="ARBA00023295"/>
    </source>
</evidence>
<dbReference type="Proteomes" id="UP000734854">
    <property type="component" value="Unassembled WGS sequence"/>
</dbReference>
<keyword evidence="3 5" id="KW-0326">Glycosidase</keyword>
<evidence type="ECO:0000313" key="7">
    <source>
        <dbReference type="Proteomes" id="UP000734854"/>
    </source>
</evidence>
<comment type="caution">
    <text evidence="6">The sequence shown here is derived from an EMBL/GenBank/DDBJ whole genome shotgun (WGS) entry which is preliminary data.</text>
</comment>
<dbReference type="FunFam" id="3.20.20.80:FF:000010">
    <property type="entry name" value="glucan endo-1,3-beta-glucosidase, basic"/>
    <property type="match status" value="1"/>
</dbReference>
<evidence type="ECO:0000256" key="5">
    <source>
        <dbReference type="RuleBase" id="RU004336"/>
    </source>
</evidence>
<dbReference type="GO" id="GO:0042973">
    <property type="term" value="F:glucan endo-1,3-beta-D-glucosidase activity"/>
    <property type="evidence" value="ECO:0007669"/>
    <property type="project" value="UniProtKB-ARBA"/>
</dbReference>
<gene>
    <name evidence="6" type="ORF">ZIOFF_033176</name>
</gene>
<accession>A0A8J5GWN4</accession>
<evidence type="ECO:0000256" key="2">
    <source>
        <dbReference type="ARBA" id="ARBA00022801"/>
    </source>
</evidence>
<evidence type="ECO:0000313" key="6">
    <source>
        <dbReference type="EMBL" id="KAG6507823.1"/>
    </source>
</evidence>
<keyword evidence="7" id="KW-1185">Reference proteome</keyword>
<dbReference type="AlphaFoldDB" id="A0A8J5GWN4"/>
<sequence length="469" mass="50794">MCLLPEFVTKARRKFASTQMPPTDAPLLEKVAAGKETMQNSGRWDVVFAGVHGIGVCHGRLGDNLPSPSDAVALYLSNNIASMRIYWPDQNILQALSGSNIQLILDVPRENLQSIASDPSAAHDWVQNNIVAFSGVSFRYIAVGNELIPEHPDLAQFILPAMQNIQGAINAAGLQSQIKVSTAVSGNALGQSYPPSAGAFASDSMGSIVQFLASNEAPLLFNVYPYFAYKGNSAQISLDYALFTSNSPVVHDGPFDYQNLFDAMVDAAYAALEKVGGSNVRIVVSESGWPSAGGFAASVDNARTYNQNLIGHVSQGTPRRPGSGIEAYIFAMFNEDQKDGEETERNFGLFYPNKQPVGWAAISLGVDHCYRQEDVSVARQQWSPQIWEGQASYNRDQYRIAYRPTLECAGAVGWAAISLGVDHCYRQEDVSVARQQWSPRFGGTVISSAPAESYISYKSLAEPSIPVSG</sequence>
<evidence type="ECO:0008006" key="8">
    <source>
        <dbReference type="Google" id="ProtNLM"/>
    </source>
</evidence>
<dbReference type="GO" id="GO:0005975">
    <property type="term" value="P:carbohydrate metabolic process"/>
    <property type="evidence" value="ECO:0007669"/>
    <property type="project" value="InterPro"/>
</dbReference>
<organism evidence="6 7">
    <name type="scientific">Zingiber officinale</name>
    <name type="common">Ginger</name>
    <name type="synonym">Amomum zingiber</name>
    <dbReference type="NCBI Taxonomy" id="94328"/>
    <lineage>
        <taxon>Eukaryota</taxon>
        <taxon>Viridiplantae</taxon>
        <taxon>Streptophyta</taxon>
        <taxon>Embryophyta</taxon>
        <taxon>Tracheophyta</taxon>
        <taxon>Spermatophyta</taxon>
        <taxon>Magnoliopsida</taxon>
        <taxon>Liliopsida</taxon>
        <taxon>Zingiberales</taxon>
        <taxon>Zingiberaceae</taxon>
        <taxon>Zingiber</taxon>
    </lineage>
</organism>